<feature type="domain" description="Type VI secretion system IcmF C-terminal" evidence="1">
    <location>
        <begin position="63"/>
        <end position="167"/>
    </location>
</feature>
<evidence type="ECO:0000313" key="3">
    <source>
        <dbReference type="Proteomes" id="UP000572540"/>
    </source>
</evidence>
<dbReference type="EMBL" id="JACCAU010000001">
    <property type="protein sequence ID" value="NYH13991.1"/>
    <property type="molecule type" value="Genomic_DNA"/>
</dbReference>
<sequence length="184" mass="19741">MDSFFQKNLASQIDVSGSRWRFRRDATGAASGDARLAGSFQNADIIRTAFFSGNATTPALQVELTPLELDPGIAQYTLDVDGQTIRYAHGPQLPTAVKWPSPVGGAGQVSLQISTPGGADGLQTQGPWALHRLLDKASITPGATPERFVATFDFNGRKLSLRVIANSSYNPFRLPQMDAFSCPS</sequence>
<dbReference type="AlphaFoldDB" id="A0A7Y9W473"/>
<gene>
    <name evidence="2" type="ORF">GGD41_001219</name>
</gene>
<dbReference type="RefSeq" id="WP_257031615.1">
    <property type="nucleotide sequence ID" value="NZ_JACCAU010000001.1"/>
</dbReference>
<dbReference type="Pfam" id="PF06744">
    <property type="entry name" value="IcmF_C"/>
    <property type="match status" value="1"/>
</dbReference>
<organism evidence="2 3">
    <name type="scientific">Paraburkholderia bryophila</name>
    <dbReference type="NCBI Taxonomy" id="420952"/>
    <lineage>
        <taxon>Bacteria</taxon>
        <taxon>Pseudomonadati</taxon>
        <taxon>Pseudomonadota</taxon>
        <taxon>Betaproteobacteria</taxon>
        <taxon>Burkholderiales</taxon>
        <taxon>Burkholderiaceae</taxon>
        <taxon>Paraburkholderia</taxon>
    </lineage>
</organism>
<dbReference type="PANTHER" id="PTHR36153">
    <property type="entry name" value="INNER MEMBRANE PROTEIN-RELATED"/>
    <property type="match status" value="1"/>
</dbReference>
<protein>
    <submittedName>
        <fullName evidence="2">Type VI protein secretion system component VasK</fullName>
    </submittedName>
</protein>
<dbReference type="PANTHER" id="PTHR36153:SF1">
    <property type="entry name" value="TYPE VI SECRETION SYSTEM COMPONENT TSSM1"/>
    <property type="match status" value="1"/>
</dbReference>
<name>A0A7Y9W473_9BURK</name>
<accession>A0A7Y9W473</accession>
<dbReference type="Proteomes" id="UP000572540">
    <property type="component" value="Unassembled WGS sequence"/>
</dbReference>
<dbReference type="InterPro" id="IPR053156">
    <property type="entry name" value="T6SS_TssM-like"/>
</dbReference>
<proteinExistence type="predicted"/>
<reference evidence="2 3" key="1">
    <citation type="submission" date="2020-07" db="EMBL/GenBank/DDBJ databases">
        <title>Exploring microbial biodiversity for novel pathways involved in the catabolism of aromatic compounds derived from lignin.</title>
        <authorList>
            <person name="Elkins J."/>
        </authorList>
    </citation>
    <scope>NUCLEOTIDE SEQUENCE [LARGE SCALE GENOMIC DNA]</scope>
    <source>
        <strain evidence="2 3">H2C3B</strain>
    </source>
</reference>
<comment type="caution">
    <text evidence="2">The sequence shown here is derived from an EMBL/GenBank/DDBJ whole genome shotgun (WGS) entry which is preliminary data.</text>
</comment>
<evidence type="ECO:0000259" key="1">
    <source>
        <dbReference type="Pfam" id="PF06744"/>
    </source>
</evidence>
<dbReference type="InterPro" id="IPR010623">
    <property type="entry name" value="IcmF_C"/>
</dbReference>
<evidence type="ECO:0000313" key="2">
    <source>
        <dbReference type="EMBL" id="NYH13991.1"/>
    </source>
</evidence>